<keyword evidence="6 14" id="KW-0812">Transmembrane</keyword>
<accession>K9GSJ2</accession>
<dbReference type="PANTHER" id="PTHR32552:SF68">
    <property type="entry name" value="FERRICHROME OUTER MEMBRANE TRANSPORTER_PHAGE RECEPTOR"/>
    <property type="match status" value="1"/>
</dbReference>
<dbReference type="GO" id="GO:0015891">
    <property type="term" value="P:siderophore transport"/>
    <property type="evidence" value="ECO:0007669"/>
    <property type="project" value="InterPro"/>
</dbReference>
<protein>
    <submittedName>
        <fullName evidence="17">Ferrichrome-iron receptor</fullName>
    </submittedName>
</protein>
<keyword evidence="9" id="KW-0406">Ion transport</keyword>
<evidence type="ECO:0000256" key="14">
    <source>
        <dbReference type="PROSITE-ProRule" id="PRU01360"/>
    </source>
</evidence>
<evidence type="ECO:0000313" key="18">
    <source>
        <dbReference type="Proteomes" id="UP000009881"/>
    </source>
</evidence>
<dbReference type="NCBIfam" id="TIGR01783">
    <property type="entry name" value="TonB-siderophor"/>
    <property type="match status" value="1"/>
</dbReference>
<comment type="subcellular location">
    <subcellularLocation>
        <location evidence="1 14">Cell outer membrane</location>
        <topology evidence="1 14">Multi-pass membrane protein</topology>
    </subcellularLocation>
</comment>
<dbReference type="GO" id="GO:0038023">
    <property type="term" value="F:signaling receptor activity"/>
    <property type="evidence" value="ECO:0007669"/>
    <property type="project" value="InterPro"/>
</dbReference>
<dbReference type="SUPFAM" id="SSF56935">
    <property type="entry name" value="Porins"/>
    <property type="match status" value="1"/>
</dbReference>
<evidence type="ECO:0000256" key="12">
    <source>
        <dbReference type="ARBA" id="ARBA00023170"/>
    </source>
</evidence>
<evidence type="ECO:0000256" key="6">
    <source>
        <dbReference type="ARBA" id="ARBA00022692"/>
    </source>
</evidence>
<keyword evidence="11 14" id="KW-0472">Membrane</keyword>
<evidence type="ECO:0000259" key="16">
    <source>
        <dbReference type="SMART" id="SM00965"/>
    </source>
</evidence>
<comment type="caution">
    <text evidence="17">The sequence shown here is derived from an EMBL/GenBank/DDBJ whole genome shotgun (WGS) entry which is preliminary data.</text>
</comment>
<evidence type="ECO:0000313" key="17">
    <source>
        <dbReference type="EMBL" id="EKV28965.1"/>
    </source>
</evidence>
<dbReference type="Gene3D" id="2.170.130.10">
    <property type="entry name" value="TonB-dependent receptor, plug domain"/>
    <property type="match status" value="1"/>
</dbReference>
<keyword evidence="10 15" id="KW-0798">TonB box</keyword>
<dbReference type="InterPro" id="IPR012910">
    <property type="entry name" value="Plug_dom"/>
</dbReference>
<dbReference type="RefSeq" id="WP_009541386.1">
    <property type="nucleotide sequence ID" value="NZ_ANHY01000014.1"/>
</dbReference>
<dbReference type="EMBL" id="ANHY01000014">
    <property type="protein sequence ID" value="EKV28965.1"/>
    <property type="molecule type" value="Genomic_DNA"/>
</dbReference>
<name>K9GSJ2_9PROT</name>
<evidence type="ECO:0000256" key="5">
    <source>
        <dbReference type="ARBA" id="ARBA00022496"/>
    </source>
</evidence>
<dbReference type="InterPro" id="IPR010105">
    <property type="entry name" value="TonB_sidphr_rcpt"/>
</dbReference>
<organism evidence="17 18">
    <name type="scientific">Caenispirillum salinarum AK4</name>
    <dbReference type="NCBI Taxonomy" id="1238182"/>
    <lineage>
        <taxon>Bacteria</taxon>
        <taxon>Pseudomonadati</taxon>
        <taxon>Pseudomonadota</taxon>
        <taxon>Alphaproteobacteria</taxon>
        <taxon>Rhodospirillales</taxon>
        <taxon>Novispirillaceae</taxon>
        <taxon>Caenispirillum</taxon>
    </lineage>
</organism>
<proteinExistence type="inferred from homology"/>
<gene>
    <name evidence="17" type="ORF">C882_0729</name>
</gene>
<feature type="domain" description="Secretin/TonB short N-terminal" evidence="16">
    <location>
        <begin position="49"/>
        <end position="100"/>
    </location>
</feature>
<dbReference type="GO" id="GO:0015344">
    <property type="term" value="F:siderophore uptake transmembrane transporter activity"/>
    <property type="evidence" value="ECO:0007669"/>
    <property type="project" value="TreeGrafter"/>
</dbReference>
<dbReference type="InterPro" id="IPR039426">
    <property type="entry name" value="TonB-dep_rcpt-like"/>
</dbReference>
<dbReference type="CDD" id="cd01347">
    <property type="entry name" value="ligand_gated_channel"/>
    <property type="match status" value="1"/>
</dbReference>
<dbReference type="InterPro" id="IPR011662">
    <property type="entry name" value="Secretin/TonB_short_N"/>
</dbReference>
<dbReference type="eggNOG" id="COG4773">
    <property type="taxonomic scope" value="Bacteria"/>
</dbReference>
<keyword evidence="7" id="KW-0732">Signal</keyword>
<dbReference type="STRING" id="1238182.C882_0729"/>
<dbReference type="InterPro" id="IPR037066">
    <property type="entry name" value="Plug_dom_sf"/>
</dbReference>
<evidence type="ECO:0000256" key="9">
    <source>
        <dbReference type="ARBA" id="ARBA00023065"/>
    </source>
</evidence>
<dbReference type="Pfam" id="PF00593">
    <property type="entry name" value="TonB_dep_Rec_b-barrel"/>
    <property type="match status" value="1"/>
</dbReference>
<dbReference type="Pfam" id="PF07715">
    <property type="entry name" value="Plug"/>
    <property type="match status" value="1"/>
</dbReference>
<evidence type="ECO:0000256" key="10">
    <source>
        <dbReference type="ARBA" id="ARBA00023077"/>
    </source>
</evidence>
<dbReference type="Gene3D" id="2.40.170.20">
    <property type="entry name" value="TonB-dependent receptor, beta-barrel domain"/>
    <property type="match status" value="1"/>
</dbReference>
<evidence type="ECO:0000256" key="1">
    <source>
        <dbReference type="ARBA" id="ARBA00004571"/>
    </source>
</evidence>
<keyword evidence="18" id="KW-1185">Reference proteome</keyword>
<evidence type="ECO:0000256" key="3">
    <source>
        <dbReference type="ARBA" id="ARBA00022448"/>
    </source>
</evidence>
<dbReference type="InterPro" id="IPR000531">
    <property type="entry name" value="Beta-barrel_TonB"/>
</dbReference>
<keyword evidence="3 14" id="KW-0813">Transport</keyword>
<dbReference type="GO" id="GO:0009279">
    <property type="term" value="C:cell outer membrane"/>
    <property type="evidence" value="ECO:0007669"/>
    <property type="project" value="UniProtKB-SubCell"/>
</dbReference>
<evidence type="ECO:0000256" key="8">
    <source>
        <dbReference type="ARBA" id="ARBA00023004"/>
    </source>
</evidence>
<dbReference type="PROSITE" id="PS52016">
    <property type="entry name" value="TONB_DEPENDENT_REC_3"/>
    <property type="match status" value="1"/>
</dbReference>
<sequence length="766" mass="83093">MAPAPAWAAPTSGESAPTQVAQAEQALAFDIAAQPLRQALLDFGTQSGLQVAFAAGIGEGLMAQPVRGRHTPAEALRLLLGGSGLSFEFTDGRTVTVTEPVQGAADTMILNPLLVEAESDQILVQDGYVPLAGRIGSKTDTPLIKVPQAVSVVTERQLDDREPQTLNEVLEYVPGVNTTNFGFNPRYDTFVVRGVDGTYNGVFRDGLRQFQGSTAVYTSEPYGMEGVAVLKGPSSTLYGATSAGGFANVMTKRPTKDPLYEIEGIVGSHDRLQGNVDVSDAVTEDGSLRYRATAVLRDAETEMPGVPDDRQYIAPALTWEPSEDTRVTVLGSYLHTLQGGANTYYNANNTATDIPNPHPDHNEFDREQYRVGWEIDHRINDTFTVRQNARYSQIDIDLTWSVLTNPATASYFGGRVLEESDAFVIDNHVETRFETGALSHTVLTGIDYGITDRFQQQGMGVLPIATPKFTMNPASDVEQSQELTGVYMQDQMAAGPWLFVLGGRYDWLDAETVSAGGAPVEHDASEFSWRTGISYVTDFGLVPYANYTTSFTPNVGTVVGGDPAKPTTAEQVELGVKYEFPDRNALLTAAVYQIDQTDGVVWDAATGVNRMVQQDLRSRGVEIELVASLAEGLDVTASYAYNDLEIVEGATGTDGNTRSGSPHHMASVYADYTVQSGAAAGLAAGAGVRYQSESWGNDANTFKNDPRYFVDANLRYDLGQLSPQLQGAEWKLHVDNLLDQDSTTCTDGYCYRDPGRTFLTSVRYRF</sequence>
<dbReference type="PATRIC" id="fig|1238182.3.peg.2943"/>
<keyword evidence="4 14" id="KW-1134">Transmembrane beta strand</keyword>
<keyword evidence="5" id="KW-0410">Iron transport</keyword>
<reference evidence="17 18" key="1">
    <citation type="journal article" date="2013" name="Genome Announc.">
        <title>Draft Genome Sequence of an Alphaproteobacterium, Caenispirillum salinarum AK4(T), Isolated from a Solar Saltern.</title>
        <authorList>
            <person name="Khatri I."/>
            <person name="Singh A."/>
            <person name="Korpole S."/>
            <person name="Pinnaka A.K."/>
            <person name="Subramanian S."/>
        </authorList>
    </citation>
    <scope>NUCLEOTIDE SEQUENCE [LARGE SCALE GENOMIC DNA]</scope>
    <source>
        <strain evidence="17 18">AK4</strain>
    </source>
</reference>
<keyword evidence="12 17" id="KW-0675">Receptor</keyword>
<dbReference type="InterPro" id="IPR036942">
    <property type="entry name" value="Beta-barrel_TonB_sf"/>
</dbReference>
<dbReference type="PANTHER" id="PTHR32552">
    <property type="entry name" value="FERRICHROME IRON RECEPTOR-RELATED"/>
    <property type="match status" value="1"/>
</dbReference>
<evidence type="ECO:0000256" key="4">
    <source>
        <dbReference type="ARBA" id="ARBA00022452"/>
    </source>
</evidence>
<evidence type="ECO:0000256" key="2">
    <source>
        <dbReference type="ARBA" id="ARBA00009810"/>
    </source>
</evidence>
<dbReference type="SMART" id="SM00965">
    <property type="entry name" value="STN"/>
    <property type="match status" value="1"/>
</dbReference>
<comment type="similarity">
    <text evidence="2 14 15">Belongs to the TonB-dependent receptor family.</text>
</comment>
<keyword evidence="13 14" id="KW-0998">Cell outer membrane</keyword>
<dbReference type="AlphaFoldDB" id="K9GSJ2"/>
<evidence type="ECO:0000256" key="15">
    <source>
        <dbReference type="RuleBase" id="RU003357"/>
    </source>
</evidence>
<keyword evidence="8" id="KW-0408">Iron</keyword>
<dbReference type="Gene3D" id="3.55.50.30">
    <property type="match status" value="1"/>
</dbReference>
<evidence type="ECO:0000256" key="13">
    <source>
        <dbReference type="ARBA" id="ARBA00023237"/>
    </source>
</evidence>
<evidence type="ECO:0000256" key="7">
    <source>
        <dbReference type="ARBA" id="ARBA00022729"/>
    </source>
</evidence>
<dbReference type="Proteomes" id="UP000009881">
    <property type="component" value="Unassembled WGS sequence"/>
</dbReference>
<evidence type="ECO:0000256" key="11">
    <source>
        <dbReference type="ARBA" id="ARBA00023136"/>
    </source>
</evidence>